<dbReference type="EMBL" id="LWBO01000077">
    <property type="protein sequence ID" value="OQP40326.1"/>
    <property type="molecule type" value="Genomic_DNA"/>
</dbReference>
<evidence type="ECO:0000313" key="2">
    <source>
        <dbReference type="EMBL" id="OQP40326.1"/>
    </source>
</evidence>
<dbReference type="InterPro" id="IPR012334">
    <property type="entry name" value="Pectin_lyas_fold"/>
</dbReference>
<reference evidence="2 3" key="1">
    <citation type="submission" date="2016-04" db="EMBL/GenBank/DDBJ databases">
        <authorList>
            <person name="Chen L."/>
            <person name="Zhuang W."/>
            <person name="Wang G."/>
        </authorList>
    </citation>
    <scope>NUCLEOTIDE SEQUENCE [LARGE SCALE GENOMIC DNA]</scope>
    <source>
        <strain evidence="3">GR20</strain>
    </source>
</reference>
<protein>
    <recommendedName>
        <fullName evidence="1">Fibronectin type-III domain-containing protein</fullName>
    </recommendedName>
</protein>
<dbReference type="InterPro" id="IPR036116">
    <property type="entry name" value="FN3_sf"/>
</dbReference>
<accession>A0ABX3NNL4</accession>
<dbReference type="Gene3D" id="2.160.20.10">
    <property type="entry name" value="Single-stranded right-handed beta-helix, Pectin lyase-like"/>
    <property type="match status" value="2"/>
</dbReference>
<evidence type="ECO:0000259" key="1">
    <source>
        <dbReference type="SMART" id="SM00060"/>
    </source>
</evidence>
<name>A0ABX3NNL4_9BACT</name>
<feature type="domain" description="Fibronectin type-III" evidence="1">
    <location>
        <begin position="1082"/>
        <end position="1154"/>
    </location>
</feature>
<dbReference type="InterPro" id="IPR026341">
    <property type="entry name" value="T9SS_type_B"/>
</dbReference>
<dbReference type="NCBIfam" id="TIGR04131">
    <property type="entry name" value="Bac_Flav_CTERM"/>
    <property type="match status" value="1"/>
</dbReference>
<gene>
    <name evidence="2" type="ORF">A4D02_15520</name>
</gene>
<keyword evidence="3" id="KW-1185">Reference proteome</keyword>
<dbReference type="SMART" id="SM00060">
    <property type="entry name" value="FN3"/>
    <property type="match status" value="2"/>
</dbReference>
<dbReference type="SUPFAM" id="SSF49265">
    <property type="entry name" value="Fibronectin type III"/>
    <property type="match status" value="1"/>
</dbReference>
<comment type="caution">
    <text evidence="2">The sequence shown here is derived from an EMBL/GenBank/DDBJ whole genome shotgun (WGS) entry which is preliminary data.</text>
</comment>
<feature type="domain" description="Fibronectin type-III" evidence="1">
    <location>
        <begin position="1173"/>
        <end position="1248"/>
    </location>
</feature>
<dbReference type="SUPFAM" id="SSF51126">
    <property type="entry name" value="Pectin lyase-like"/>
    <property type="match status" value="3"/>
</dbReference>
<dbReference type="Pfam" id="PF13229">
    <property type="entry name" value="Beta_helix"/>
    <property type="match status" value="1"/>
</dbReference>
<dbReference type="InterPro" id="IPR006626">
    <property type="entry name" value="PbH1"/>
</dbReference>
<dbReference type="Gene3D" id="2.60.40.10">
    <property type="entry name" value="Immunoglobulins"/>
    <property type="match status" value="1"/>
</dbReference>
<dbReference type="Pfam" id="PF13585">
    <property type="entry name" value="CHU_C"/>
    <property type="match status" value="1"/>
</dbReference>
<dbReference type="InterPro" id="IPR039448">
    <property type="entry name" value="Beta_helix"/>
</dbReference>
<dbReference type="InterPro" id="IPR003961">
    <property type="entry name" value="FN3_dom"/>
</dbReference>
<organism evidence="2 3">
    <name type="scientific">Niastella koreensis</name>
    <dbReference type="NCBI Taxonomy" id="354356"/>
    <lineage>
        <taxon>Bacteria</taxon>
        <taxon>Pseudomonadati</taxon>
        <taxon>Bacteroidota</taxon>
        <taxon>Chitinophagia</taxon>
        <taxon>Chitinophagales</taxon>
        <taxon>Chitinophagaceae</taxon>
        <taxon>Niastella</taxon>
    </lineage>
</organism>
<dbReference type="InterPro" id="IPR013783">
    <property type="entry name" value="Ig-like_fold"/>
</dbReference>
<dbReference type="InterPro" id="IPR011050">
    <property type="entry name" value="Pectin_lyase_fold/virulence"/>
</dbReference>
<dbReference type="RefSeq" id="WP_014217781.1">
    <property type="nucleotide sequence ID" value="NZ_LWBO01000077.1"/>
</dbReference>
<dbReference type="Proteomes" id="UP000192277">
    <property type="component" value="Unassembled WGS sequence"/>
</dbReference>
<proteinExistence type="predicted"/>
<sequence length="1351" mass="143773">MRILKRLSSYCNLFIVRIIVICGLCVPVSRLQAQISGNYTIDSRQPTAGRNFNSFNDCVNFLSGGLTGAVTVTVAAGSGPYNERILLIEDIKSSVTKPLIFNCNGVTLTYLSTDAFNRELVLLNHVNYVTIDNLKIVPTALTNSEFGVGVHIVNDANHNTIRNCTILNNINTSVPQNNDGIVINGSVDFASAQGNSFCDSNLISNNTITGGNSGITLSSVPASNEQMTYMKGNQIIDNKISGYWNVGIYLFYNDGLLVQGNDVSAPVDIRSDGITLFEPNINTQIINNKIHHFYDATADPNGRYNGIDVGQAFASATTANLIANNLIYDFQSGGEQYGIYADGGTYMNIYHNTISLDNHAVTGSKETAGIYTNVYSGLNVVDNIITISRTTTDKNYGFHMAATIPQLSSERNLFYVPSGGSTNAVGYSGGTQTTLANWQTKTGKDLLSVSSDPLYTDPINFNLIPTDKTIDNLGQYVGINNDITGAVRNNQHPDIGAYEFLTPTCVGPAVGGAATMLPGSPICEGSPMALNLTGNSFGTGQTYQWQTSATINGTYSNVGAALAHPATNSYNAISTLYYRAAVTCGSQTDYSTPILVTVSPSLPAATYTINNLQPTSGTNYQTFNDALNAIRCGIRGPVVFNVVDNGTVYREQLIIPKINGTSSTNTVTFKGNGATLAFLSTNTNERAVVKFNGAQYFIFDGLKVNPDATASGQYGAGFQFINGATHNTVKNCTITMSMAVATAPDLAGIAMSPLASNYTNTANPSFNDSNTITGNTIIGGNIGISCTSSANGYTQGNIITNNIIKDFRQYGITVVNTQNMLIEGNDISRPARTLNFGGTGTGTTTNCINTDGNHNNLVISKNRIHDPFGAAKTNTGAVNGIMNNSNIPDLNESITVSNNLIYNFNSNSQQYAINNLGSYNVNYYHNTIVLDDAAASTQNTRGINMGGVTTVGLVVKDNNIVIKRGGTGAKYCFYLGGAGSTYISDYNNFFNGSTTGTRNFVGNLFGSDYAALGATWQAAWLSDTNSISMDPVFLSPSTGDYTPNIPAFDNKGIPVGITTDINNQARHAKPDIGAFEFSFCLALTRPVVTVSNTTTNLVSFSWNAVTNATGYLVSTDGVNYTAPSSGATGTTHTVSNVLAGTDVSLTVIALGTTVDCPNDTSAKVTGRTLCLQLGAGPTVQIDTTTTTSIRFSWLTVTNATGYKVSTDGVNYVNPSSGPTGLYHVVTGLTAGAEVDFTVRALGTSANCPTATSPRVVAHTLNNKYFVPNAFTPNNNGKSDVFKIESPEIRTMRLMIFNQWGEKIFESSSQQNGWDGTYNGKQQPVGVYVYALTMTMLDGTVVNKKGTISLIR</sequence>
<evidence type="ECO:0000313" key="3">
    <source>
        <dbReference type="Proteomes" id="UP000192277"/>
    </source>
</evidence>
<dbReference type="SMART" id="SM00710">
    <property type="entry name" value="PbH1"/>
    <property type="match status" value="14"/>
</dbReference>